<evidence type="ECO:0000256" key="7">
    <source>
        <dbReference type="ARBA" id="ARBA00023170"/>
    </source>
</evidence>
<dbReference type="AlphaFoldDB" id="A0A1W0X4Z9"/>
<comment type="subcellular location">
    <subcellularLocation>
        <location evidence="1">Cell membrane</location>
        <topology evidence="1">Multi-pass membrane protein</topology>
    </subcellularLocation>
</comment>
<dbReference type="InterPro" id="IPR000276">
    <property type="entry name" value="GPCR_Rhodpsn"/>
</dbReference>
<evidence type="ECO:0000313" key="12">
    <source>
        <dbReference type="Proteomes" id="UP000192578"/>
    </source>
</evidence>
<keyword evidence="3 9" id="KW-0812">Transmembrane</keyword>
<dbReference type="InterPro" id="IPR017452">
    <property type="entry name" value="GPCR_Rhodpsn_7TM"/>
</dbReference>
<keyword evidence="6 9" id="KW-0472">Membrane</keyword>
<organism evidence="11 12">
    <name type="scientific">Hypsibius exemplaris</name>
    <name type="common">Freshwater tardigrade</name>
    <dbReference type="NCBI Taxonomy" id="2072580"/>
    <lineage>
        <taxon>Eukaryota</taxon>
        <taxon>Metazoa</taxon>
        <taxon>Ecdysozoa</taxon>
        <taxon>Tardigrada</taxon>
        <taxon>Eutardigrada</taxon>
        <taxon>Parachela</taxon>
        <taxon>Hypsibioidea</taxon>
        <taxon>Hypsibiidae</taxon>
        <taxon>Hypsibius</taxon>
    </lineage>
</organism>
<name>A0A1W0X4Z9_HYPEX</name>
<dbReference type="EMBL" id="MTYJ01000016">
    <property type="protein sequence ID" value="OQV22585.1"/>
    <property type="molecule type" value="Genomic_DNA"/>
</dbReference>
<keyword evidence="2" id="KW-1003">Cell membrane</keyword>
<keyword evidence="7" id="KW-0675">Receptor</keyword>
<reference evidence="12" key="1">
    <citation type="submission" date="2017-01" db="EMBL/GenBank/DDBJ databases">
        <title>Comparative genomics of anhydrobiosis in the tardigrade Hypsibius dujardini.</title>
        <authorList>
            <person name="Yoshida Y."/>
            <person name="Koutsovoulos G."/>
            <person name="Laetsch D."/>
            <person name="Stevens L."/>
            <person name="Kumar S."/>
            <person name="Horikawa D."/>
            <person name="Ishino K."/>
            <person name="Komine S."/>
            <person name="Tomita M."/>
            <person name="Blaxter M."/>
            <person name="Arakawa K."/>
        </authorList>
    </citation>
    <scope>NUCLEOTIDE SEQUENCE [LARGE SCALE GENOMIC DNA]</scope>
    <source>
        <strain evidence="12">Z151</strain>
    </source>
</reference>
<dbReference type="Gene3D" id="1.20.1070.10">
    <property type="entry name" value="Rhodopsin 7-helix transmembrane proteins"/>
    <property type="match status" value="1"/>
</dbReference>
<dbReference type="GO" id="GO:0005886">
    <property type="term" value="C:plasma membrane"/>
    <property type="evidence" value="ECO:0007669"/>
    <property type="project" value="UniProtKB-SubCell"/>
</dbReference>
<feature type="transmembrane region" description="Helical" evidence="9">
    <location>
        <begin position="52"/>
        <end position="77"/>
    </location>
</feature>
<gene>
    <name evidence="11" type="ORF">BV898_03410</name>
</gene>
<keyword evidence="4 9" id="KW-1133">Transmembrane helix</keyword>
<evidence type="ECO:0000256" key="5">
    <source>
        <dbReference type="ARBA" id="ARBA00023040"/>
    </source>
</evidence>
<dbReference type="GO" id="GO:0008528">
    <property type="term" value="F:G protein-coupled peptide receptor activity"/>
    <property type="evidence" value="ECO:0007669"/>
    <property type="project" value="TreeGrafter"/>
</dbReference>
<evidence type="ECO:0000256" key="8">
    <source>
        <dbReference type="ARBA" id="ARBA00023224"/>
    </source>
</evidence>
<evidence type="ECO:0000256" key="3">
    <source>
        <dbReference type="ARBA" id="ARBA00022692"/>
    </source>
</evidence>
<evidence type="ECO:0000256" key="4">
    <source>
        <dbReference type="ARBA" id="ARBA00022989"/>
    </source>
</evidence>
<evidence type="ECO:0000256" key="6">
    <source>
        <dbReference type="ARBA" id="ARBA00023136"/>
    </source>
</evidence>
<protein>
    <recommendedName>
        <fullName evidence="10">G-protein coupled receptors family 1 profile domain-containing protein</fullName>
    </recommendedName>
</protein>
<feature type="transmembrane region" description="Helical" evidence="9">
    <location>
        <begin position="176"/>
        <end position="201"/>
    </location>
</feature>
<keyword evidence="8" id="KW-0807">Transducer</keyword>
<keyword evidence="5" id="KW-0297">G-protein coupled receptor</keyword>
<evidence type="ECO:0000313" key="11">
    <source>
        <dbReference type="EMBL" id="OQV22585.1"/>
    </source>
</evidence>
<feature type="domain" description="G-protein coupled receptors family 1 profile" evidence="10">
    <location>
        <begin position="31"/>
        <end position="153"/>
    </location>
</feature>
<dbReference type="SUPFAM" id="SSF81321">
    <property type="entry name" value="Family A G protein-coupled receptor-like"/>
    <property type="match status" value="1"/>
</dbReference>
<dbReference type="PANTHER" id="PTHR24230">
    <property type="entry name" value="G-PROTEIN COUPLED RECEPTOR"/>
    <property type="match status" value="1"/>
</dbReference>
<evidence type="ECO:0000256" key="2">
    <source>
        <dbReference type="ARBA" id="ARBA00022475"/>
    </source>
</evidence>
<comment type="caution">
    <text evidence="11">The sequence shown here is derived from an EMBL/GenBank/DDBJ whole genome shotgun (WGS) entry which is preliminary data.</text>
</comment>
<dbReference type="PROSITE" id="PS50262">
    <property type="entry name" value="G_PROTEIN_RECEP_F1_2"/>
    <property type="match status" value="1"/>
</dbReference>
<proteinExistence type="predicted"/>
<feature type="transmembrane region" description="Helical" evidence="9">
    <location>
        <begin position="14"/>
        <end position="40"/>
    </location>
</feature>
<feature type="transmembrane region" description="Helical" evidence="9">
    <location>
        <begin position="134"/>
        <end position="156"/>
    </location>
</feature>
<dbReference type="Proteomes" id="UP000192578">
    <property type="component" value="Unassembled WGS sequence"/>
</dbReference>
<dbReference type="GO" id="GO:0007218">
    <property type="term" value="P:neuropeptide signaling pathway"/>
    <property type="evidence" value="ECO:0007669"/>
    <property type="project" value="TreeGrafter"/>
</dbReference>
<sequence>MSFPNLTDARQTELIAWGTVTLSLSFLGAVNNLLVLLVTWPGAGSKFGLNLLIFHFVAVNLFMCLMGIPISVILILLKRDGYFIPPNICNFFQAVYGLGATLVNWSDSMLAVNRCLALFVPHHYLSLTKQSANLAVLVFMWAIGLAGMLPMSFGVGGQLRLSDLGQCGTFPAAGRLGMFLMSLVSYFPFSVTGTGALLILLKMSGMARHRVVSHVGAGANNGGAGAVRGRKVILRHLKKMAKNPSLDISVECFLQHAVGRDGGGVPLAVSTESRGYTVAANVFHLPVRLHPVHFAAGKRGVARKINADNEAENRASLRCRAIQLPCC</sequence>
<dbReference type="Pfam" id="PF00001">
    <property type="entry name" value="7tm_1"/>
    <property type="match status" value="1"/>
</dbReference>
<accession>A0A1W0X4Z9</accession>
<evidence type="ECO:0000256" key="9">
    <source>
        <dbReference type="SAM" id="Phobius"/>
    </source>
</evidence>
<evidence type="ECO:0000259" key="10">
    <source>
        <dbReference type="PROSITE" id="PS50262"/>
    </source>
</evidence>
<evidence type="ECO:0000256" key="1">
    <source>
        <dbReference type="ARBA" id="ARBA00004651"/>
    </source>
</evidence>
<keyword evidence="12" id="KW-1185">Reference proteome</keyword>